<feature type="compositionally biased region" description="Basic and acidic residues" evidence="1">
    <location>
        <begin position="1"/>
        <end position="18"/>
    </location>
</feature>
<evidence type="ECO:0000313" key="3">
    <source>
        <dbReference type="Proteomes" id="UP000239239"/>
    </source>
</evidence>
<sequence>MKKKDEQNNLTKGKENEHNTISTNTNLLFSKPPGIDAETSNHMASSIDRLKDFDRSKQNLWLKYSEDIINEFCALLPEFPKIKPKVREDIRCPEEALLTQVGCAYAFLASKRREVAKLLKHGPLRHQFGLFNKPGFASIDDFNLSKDIPSQKDKIYEHLSLLISQSNPFVEVKQNNREAEGFSIYTITFKMKPDEIEQVHIKNLNSNKPFIENDTVLTITFNDYGKNDNRTSIVIDHCPTPFAENYTSESSYFKVQFELIEPYFQACLVWEPSEGMNQFLENAGKIAYILARMQPVGRGNSAIVEWMIRGLAQTKNIELGPFNPDEKIGWDFKAFLTPQMQDYAHWFSKKAFAHSQLKNVSSLGY</sequence>
<dbReference type="AlphaFoldDB" id="A0A2S6EXQ3"/>
<dbReference type="Proteomes" id="UP000239239">
    <property type="component" value="Unassembled WGS sequence"/>
</dbReference>
<gene>
    <name evidence="2" type="ORF">C3928_12375</name>
</gene>
<comment type="caution">
    <text evidence="2">The sequence shown here is derived from an EMBL/GenBank/DDBJ whole genome shotgun (WGS) entry which is preliminary data.</text>
</comment>
<dbReference type="Gene3D" id="1.10.3290.20">
    <property type="match status" value="1"/>
</dbReference>
<proteinExistence type="predicted"/>
<feature type="compositionally biased region" description="Polar residues" evidence="1">
    <location>
        <begin position="19"/>
        <end position="28"/>
    </location>
</feature>
<evidence type="ECO:0000256" key="1">
    <source>
        <dbReference type="SAM" id="MobiDB-lite"/>
    </source>
</evidence>
<name>A0A2S6EXQ3_LEGPN</name>
<organism evidence="2 3">
    <name type="scientific">Legionella pneumophila</name>
    <dbReference type="NCBI Taxonomy" id="446"/>
    <lineage>
        <taxon>Bacteria</taxon>
        <taxon>Pseudomonadati</taxon>
        <taxon>Pseudomonadota</taxon>
        <taxon>Gammaproteobacteria</taxon>
        <taxon>Legionellales</taxon>
        <taxon>Legionellaceae</taxon>
        <taxon>Legionella</taxon>
    </lineage>
</organism>
<reference evidence="2 3" key="1">
    <citation type="submission" date="2018-02" db="EMBL/GenBank/DDBJ databases">
        <title>Draft genome sequences of four Legionella pneumophila clinical strains isolated in Ontario.</title>
        <authorList>
            <person name="Fortuna A."/>
            <person name="Ramnarine R."/>
            <person name="Li A."/>
            <person name="Frantz C."/>
            <person name="Mallo G."/>
        </authorList>
    </citation>
    <scope>NUCLEOTIDE SEQUENCE [LARGE SCALE GENOMIC DNA]</scope>
    <source>
        <strain evidence="2 3">LG61</strain>
    </source>
</reference>
<accession>A0A2S6EXQ3</accession>
<evidence type="ECO:0000313" key="2">
    <source>
        <dbReference type="EMBL" id="PPK29935.1"/>
    </source>
</evidence>
<dbReference type="RefSeq" id="WP_027227445.1">
    <property type="nucleotide sequence ID" value="NZ_CP017601.1"/>
</dbReference>
<protein>
    <submittedName>
        <fullName evidence="2">Uncharacterized protein</fullName>
    </submittedName>
</protein>
<dbReference type="EMBL" id="PQWY01000016">
    <property type="protein sequence ID" value="PPK29935.1"/>
    <property type="molecule type" value="Genomic_DNA"/>
</dbReference>
<feature type="region of interest" description="Disordered" evidence="1">
    <location>
        <begin position="1"/>
        <end position="28"/>
    </location>
</feature>
<dbReference type="OrthoDB" id="5644945at2"/>